<dbReference type="OrthoDB" id="5292471at2"/>
<feature type="binding site" evidence="9">
    <location>
        <position position="117"/>
    </location>
    <ligand>
        <name>Mg(2+)</name>
        <dbReference type="ChEBI" id="CHEBI:18420"/>
        <label>1</label>
    </ligand>
</feature>
<comment type="similarity">
    <text evidence="3">Belongs to the Nudix hydrolase family. NudK subfamily.</text>
</comment>
<evidence type="ECO:0000256" key="7">
    <source>
        <dbReference type="ARBA" id="ARBA00032162"/>
    </source>
</evidence>
<dbReference type="PROSITE" id="PS51462">
    <property type="entry name" value="NUDIX"/>
    <property type="match status" value="1"/>
</dbReference>
<evidence type="ECO:0000259" key="11">
    <source>
        <dbReference type="PROSITE" id="PS51462"/>
    </source>
</evidence>
<keyword evidence="14" id="KW-1185">Reference proteome</keyword>
<dbReference type="InParanoid" id="A0A3A9JCC2"/>
<evidence type="ECO:0000313" key="13">
    <source>
        <dbReference type="EMBL" id="RMI24711.1"/>
    </source>
</evidence>
<dbReference type="InterPro" id="IPR004385">
    <property type="entry name" value="NDP_pyrophosphatase"/>
</dbReference>
<dbReference type="Proteomes" id="UP000278036">
    <property type="component" value="Unassembled WGS sequence"/>
</dbReference>
<dbReference type="RefSeq" id="WP_120638663.1">
    <property type="nucleotide sequence ID" value="NZ_RAQU01000068.1"/>
</dbReference>
<feature type="binding site" evidence="9">
    <location>
        <position position="167"/>
    </location>
    <ligand>
        <name>Mg(2+)</name>
        <dbReference type="ChEBI" id="CHEBI:18420"/>
        <label>1</label>
    </ligand>
</feature>
<evidence type="ECO:0000256" key="5">
    <source>
        <dbReference type="ARBA" id="ARBA00016377"/>
    </source>
</evidence>
<dbReference type="EMBL" id="RFLX01000007">
    <property type="protein sequence ID" value="RMI24711.1"/>
    <property type="molecule type" value="Genomic_DNA"/>
</dbReference>
<feature type="binding site" evidence="9">
    <location>
        <position position="113"/>
    </location>
    <ligand>
        <name>Mg(2+)</name>
        <dbReference type="ChEBI" id="CHEBI:18420"/>
        <label>1</label>
    </ligand>
</feature>
<evidence type="ECO:0000256" key="3">
    <source>
        <dbReference type="ARBA" id="ARBA00007275"/>
    </source>
</evidence>
<sequence length="213" mass="23852">MKARPAKAPVVPPHPLYVPESDEVVWEGRFPLQKVRFRYRRFDGTLSAPLNWEMWRRGDAVAILPYDPWNHRIAMIEQFRLPMLAAGEHPISREVPAGLLEPGEDPGACGLRELREEAGLEADILAGMGSYMLAQGATDERVHFFAARVRLPEPGEGSILGLESESEETRVLVLGADEAFGMMARNEIRNACGAISLLWLQLNAPRLRQEWTA</sequence>
<dbReference type="GO" id="GO:0006753">
    <property type="term" value="P:nucleoside phosphate metabolic process"/>
    <property type="evidence" value="ECO:0007669"/>
    <property type="project" value="TreeGrafter"/>
</dbReference>
<evidence type="ECO:0000256" key="10">
    <source>
        <dbReference type="PIRSR" id="PIRSR604385-3"/>
    </source>
</evidence>
<dbReference type="InterPro" id="IPR015797">
    <property type="entry name" value="NUDIX_hydrolase-like_dom_sf"/>
</dbReference>
<evidence type="ECO:0000313" key="12">
    <source>
        <dbReference type="EMBL" id="RKK03800.1"/>
    </source>
</evidence>
<evidence type="ECO:0000256" key="2">
    <source>
        <dbReference type="ARBA" id="ARBA00001946"/>
    </source>
</evidence>
<dbReference type="GO" id="GO:0046872">
    <property type="term" value="F:metal ion binding"/>
    <property type="evidence" value="ECO:0007669"/>
    <property type="project" value="UniProtKB-KW"/>
</dbReference>
<evidence type="ECO:0000256" key="6">
    <source>
        <dbReference type="ARBA" id="ARBA00022801"/>
    </source>
</evidence>
<organism evidence="12 15">
    <name type="scientific">Teichococcus wenyumeiae</name>
    <dbReference type="NCBI Taxonomy" id="2478470"/>
    <lineage>
        <taxon>Bacteria</taxon>
        <taxon>Pseudomonadati</taxon>
        <taxon>Pseudomonadota</taxon>
        <taxon>Alphaproteobacteria</taxon>
        <taxon>Acetobacterales</taxon>
        <taxon>Roseomonadaceae</taxon>
        <taxon>Roseomonas</taxon>
    </lineage>
</organism>
<feature type="binding site" evidence="9">
    <location>
        <position position="97"/>
    </location>
    <ligand>
        <name>Mg(2+)</name>
        <dbReference type="ChEBI" id="CHEBI:18420"/>
        <label>1</label>
    </ligand>
</feature>
<dbReference type="Gene3D" id="3.90.79.10">
    <property type="entry name" value="Nucleoside Triphosphate Pyrophosphohydrolase"/>
    <property type="match status" value="1"/>
</dbReference>
<dbReference type="AlphaFoldDB" id="A0A3A9JCC2"/>
<keyword evidence="9" id="KW-0460">Magnesium</keyword>
<dbReference type="EMBL" id="RAQU01000068">
    <property type="protein sequence ID" value="RKK03800.1"/>
    <property type="molecule type" value="Genomic_DNA"/>
</dbReference>
<evidence type="ECO:0000256" key="9">
    <source>
        <dbReference type="PIRSR" id="PIRSR604385-2"/>
    </source>
</evidence>
<reference evidence="12 15" key="1">
    <citation type="submission" date="2018-09" db="EMBL/GenBank/DDBJ databases">
        <title>Roseomonas sp. nov., isolated from feces of Tibetan antelopes in the Qinghai-Tibet plateau, China.</title>
        <authorList>
            <person name="Tian Z."/>
        </authorList>
    </citation>
    <scope>NUCLEOTIDE SEQUENCE [LARGE SCALE GENOMIC DNA]</scope>
    <source>
        <strain evidence="13 14">Z23</strain>
        <strain evidence="12 15">Z24</strain>
    </source>
</reference>
<dbReference type="NCBIfam" id="TIGR00052">
    <property type="entry name" value="nudix-type nucleoside diphosphatase, YffH/AdpP family"/>
    <property type="match status" value="1"/>
</dbReference>
<dbReference type="PANTHER" id="PTHR11839:SF18">
    <property type="entry name" value="NUDIX HYDROLASE DOMAIN-CONTAINING PROTEIN"/>
    <property type="match status" value="1"/>
</dbReference>
<proteinExistence type="inferred from homology"/>
<keyword evidence="9" id="KW-0479">Metal-binding</keyword>
<evidence type="ECO:0000313" key="14">
    <source>
        <dbReference type="Proteomes" id="UP000274097"/>
    </source>
</evidence>
<comment type="subunit">
    <text evidence="4">Homodimer.</text>
</comment>
<evidence type="ECO:0000256" key="4">
    <source>
        <dbReference type="ARBA" id="ARBA00011738"/>
    </source>
</evidence>
<dbReference type="GO" id="GO:0019144">
    <property type="term" value="F:ADP-sugar diphosphatase activity"/>
    <property type="evidence" value="ECO:0007669"/>
    <property type="project" value="TreeGrafter"/>
</dbReference>
<gene>
    <name evidence="12" type="ORF">D6Z83_12650</name>
    <name evidence="13" type="ORF">EBE87_11195</name>
</gene>
<dbReference type="PANTHER" id="PTHR11839">
    <property type="entry name" value="UDP/ADP-SUGAR PYROPHOSPHATASE"/>
    <property type="match status" value="1"/>
</dbReference>
<evidence type="ECO:0000313" key="15">
    <source>
        <dbReference type="Proteomes" id="UP000278036"/>
    </source>
</evidence>
<dbReference type="InterPro" id="IPR000086">
    <property type="entry name" value="NUDIX_hydrolase_dom"/>
</dbReference>
<dbReference type="FunCoup" id="A0A3A9JCC2">
    <property type="interactions" value="305"/>
</dbReference>
<comment type="catalytic activity">
    <reaction evidence="1">
        <text>GDP-alpha-D-mannose + H2O = alpha-D-mannose 1-phosphate + GMP + 2 H(+)</text>
        <dbReference type="Rhea" id="RHEA:27978"/>
        <dbReference type="ChEBI" id="CHEBI:15377"/>
        <dbReference type="ChEBI" id="CHEBI:15378"/>
        <dbReference type="ChEBI" id="CHEBI:57527"/>
        <dbReference type="ChEBI" id="CHEBI:58115"/>
        <dbReference type="ChEBI" id="CHEBI:58409"/>
    </reaction>
</comment>
<keyword evidence="6" id="KW-0378">Hydrolase</keyword>
<dbReference type="GO" id="GO:0019693">
    <property type="term" value="P:ribose phosphate metabolic process"/>
    <property type="evidence" value="ECO:0007669"/>
    <property type="project" value="TreeGrafter"/>
</dbReference>
<evidence type="ECO:0000256" key="1">
    <source>
        <dbReference type="ARBA" id="ARBA00000847"/>
    </source>
</evidence>
<feature type="domain" description="Nudix hydrolase" evidence="11">
    <location>
        <begin position="56"/>
        <end position="196"/>
    </location>
</feature>
<comment type="caution">
    <text evidence="12">The sequence shown here is derived from an EMBL/GenBank/DDBJ whole genome shotgun (WGS) entry which is preliminary data.</text>
</comment>
<comment type="cofactor">
    <cofactor evidence="2 9">
        <name>Mg(2+)</name>
        <dbReference type="ChEBI" id="CHEBI:18420"/>
    </cofactor>
</comment>
<dbReference type="Proteomes" id="UP000274097">
    <property type="component" value="Unassembled WGS sequence"/>
</dbReference>
<evidence type="ECO:0000256" key="8">
    <source>
        <dbReference type="ARBA" id="ARBA00032272"/>
    </source>
</evidence>
<dbReference type="GO" id="GO:0005829">
    <property type="term" value="C:cytosol"/>
    <property type="evidence" value="ECO:0007669"/>
    <property type="project" value="TreeGrafter"/>
</dbReference>
<dbReference type="SUPFAM" id="SSF55811">
    <property type="entry name" value="Nudix"/>
    <property type="match status" value="1"/>
</dbReference>
<accession>A0A3A9JCC2</accession>
<name>A0A3A9JCC2_9PROT</name>
<feature type="short sequence motif" description="Nudix box" evidence="10">
    <location>
        <begin position="98"/>
        <end position="120"/>
    </location>
</feature>
<dbReference type="Pfam" id="PF00293">
    <property type="entry name" value="NUDIX"/>
    <property type="match status" value="1"/>
</dbReference>
<protein>
    <recommendedName>
        <fullName evidence="5">GDP-mannose pyrophosphatase</fullName>
    </recommendedName>
    <alternativeName>
        <fullName evidence="7">GDP-mannose hydrolase</fullName>
    </alternativeName>
    <alternativeName>
        <fullName evidence="8">GDPMK</fullName>
    </alternativeName>
</protein>